<proteinExistence type="predicted"/>
<dbReference type="SUPFAM" id="SSF52540">
    <property type="entry name" value="P-loop containing nucleoside triphosphate hydrolases"/>
    <property type="match status" value="1"/>
</dbReference>
<keyword evidence="3" id="KW-1185">Reference proteome</keyword>
<reference evidence="2 3" key="1">
    <citation type="journal article" date="2016" name="Mol. Biol. Evol.">
        <title>Comparative Genomics of Early-Diverging Mushroom-Forming Fungi Provides Insights into the Origins of Lignocellulose Decay Capabilities.</title>
        <authorList>
            <person name="Nagy L.G."/>
            <person name="Riley R."/>
            <person name="Tritt A."/>
            <person name="Adam C."/>
            <person name="Daum C."/>
            <person name="Floudas D."/>
            <person name="Sun H."/>
            <person name="Yadav J.S."/>
            <person name="Pangilinan J."/>
            <person name="Larsson K.H."/>
            <person name="Matsuura K."/>
            <person name="Barry K."/>
            <person name="Labutti K."/>
            <person name="Kuo R."/>
            <person name="Ohm R.A."/>
            <person name="Bhattacharya S.S."/>
            <person name="Shirouzu T."/>
            <person name="Yoshinaga Y."/>
            <person name="Martin F.M."/>
            <person name="Grigoriev I.V."/>
            <person name="Hibbett D.S."/>
        </authorList>
    </citation>
    <scope>NUCLEOTIDE SEQUENCE [LARGE SCALE GENOMIC DNA]</scope>
    <source>
        <strain evidence="2 3">TUFC12733</strain>
    </source>
</reference>
<dbReference type="InterPro" id="IPR052980">
    <property type="entry name" value="Crinkler_effector"/>
</dbReference>
<dbReference type="PANTHER" id="PTHR33129">
    <property type="entry name" value="PROTEIN KINASE DOMAIN-CONTAINING PROTEIN-RELATED"/>
    <property type="match status" value="1"/>
</dbReference>
<dbReference type="AlphaFoldDB" id="A0A167GVA7"/>
<accession>A0A167GVA7</accession>
<organism evidence="2 3">
    <name type="scientific">Calocera viscosa (strain TUFC12733)</name>
    <dbReference type="NCBI Taxonomy" id="1330018"/>
    <lineage>
        <taxon>Eukaryota</taxon>
        <taxon>Fungi</taxon>
        <taxon>Dikarya</taxon>
        <taxon>Basidiomycota</taxon>
        <taxon>Agaricomycotina</taxon>
        <taxon>Dacrymycetes</taxon>
        <taxon>Dacrymycetales</taxon>
        <taxon>Dacrymycetaceae</taxon>
        <taxon>Calocera</taxon>
    </lineage>
</organism>
<name>A0A167GVA7_CALVF</name>
<evidence type="ECO:0000313" key="3">
    <source>
        <dbReference type="Proteomes" id="UP000076738"/>
    </source>
</evidence>
<dbReference type="OrthoDB" id="2340858at2759"/>
<sequence length="661" mass="74589">MEMVPVSPFCKLLLPGDLFTEFWRCYWKKGALLRTVKKVPIEDYAPDLEDPAMHVEGDATDLEGVTTDVTGGTSEIERGVTDGEEGVAGVDERGTGSNVSNHAIALEHHPSFQAVFQYSHTLVRNEMMVASRALLDQFSDPPSAPATATSHKRKHSRSSWSTDDSTNDDEEDPLDDFPPAHPFVTEVDELISLFKAFIKTAFRRPDIWGAFIHTGEPGVGKSIWLTVMVLLARLHCQLPTVYYTGPNACYLFCEEGVFYIDEIAKQPPHMTIPLGNYLRSICAWLLLDVNENSPTLGCPEFFAKNIFVVQASSPREKHWDWAKKLGVMAKRHYMDVWSVAELLAGAAYQSPIRAWDRELIVTSCNEVGPSARAVYAIHSDKALDEKRLRIQDEIANLELPQLRKVIGLATDRAVSHSIIYIRPKKNRSEYQFAIPSRHIREQLSERCLNLFKMETDVEFQRFCSLPKTRPIGGAMLERYVQDAFDRAQMRMIQPLEQCSMKNRSMVGYRVSGKPRSSPNFLSIGLHGSKSAFRIVSTDEQPANVSVPRQIFNRRMSTMEAGMFYVPEADNQPTYDAVLTSMEETTGGEPIMHALLIQVTLAQTHDVKEEGIAWLQARGVSKFTYVVVTPHDTFTKISLSESVDKLIPDKYHLEIKTLHDRF</sequence>
<dbReference type="EMBL" id="KV417331">
    <property type="protein sequence ID" value="KZO90946.1"/>
    <property type="molecule type" value="Genomic_DNA"/>
</dbReference>
<feature type="region of interest" description="Disordered" evidence="1">
    <location>
        <begin position="140"/>
        <end position="179"/>
    </location>
</feature>
<dbReference type="PANTHER" id="PTHR33129:SF1">
    <property type="entry name" value="ATP-BINDING PROTEIN"/>
    <property type="match status" value="1"/>
</dbReference>
<gene>
    <name evidence="2" type="ORF">CALVIDRAFT_370819</name>
</gene>
<dbReference type="InterPro" id="IPR027417">
    <property type="entry name" value="P-loop_NTPase"/>
</dbReference>
<feature type="compositionally biased region" description="Acidic residues" evidence="1">
    <location>
        <begin position="165"/>
        <end position="175"/>
    </location>
</feature>
<evidence type="ECO:0000256" key="1">
    <source>
        <dbReference type="SAM" id="MobiDB-lite"/>
    </source>
</evidence>
<evidence type="ECO:0000313" key="2">
    <source>
        <dbReference type="EMBL" id="KZO90946.1"/>
    </source>
</evidence>
<protein>
    <submittedName>
        <fullName evidence="2">Uncharacterized protein</fullName>
    </submittedName>
</protein>
<dbReference type="Proteomes" id="UP000076738">
    <property type="component" value="Unassembled WGS sequence"/>
</dbReference>